<accession>Q5IJQ2</accession>
<dbReference type="KEGG" id="vg:40524839"/>
<dbReference type="RefSeq" id="YP_009664753.1">
    <property type="nucleotide sequence ID" value="NC_043086.1"/>
</dbReference>
<sequence length="117" mass="12826">MSLRQPENFSGKIVPVCVSVTIGVILFFLTKSNLPHVGDNIHSLPHGGTYIDGSKKINYCSPQKNFPGNNLLRTTGSLFHPAILVFLLILAIYASSRLGNRRVIIGTCNSPHCQQHN</sequence>
<evidence type="ECO:0000256" key="7">
    <source>
        <dbReference type="ARBA" id="ARBA00022870"/>
    </source>
</evidence>
<evidence type="ECO:0000256" key="12">
    <source>
        <dbReference type="ARBA" id="ARBA00032240"/>
    </source>
</evidence>
<feature type="transmembrane region" description="Helical" evidence="13">
    <location>
        <begin position="78"/>
        <end position="95"/>
    </location>
</feature>
<evidence type="ECO:0000313" key="15">
    <source>
        <dbReference type="Proteomes" id="UP000232837"/>
    </source>
</evidence>
<evidence type="ECO:0000256" key="5">
    <source>
        <dbReference type="ARBA" id="ARBA00022448"/>
    </source>
</evidence>
<keyword evidence="9" id="KW-0916">Viral movement protein</keyword>
<dbReference type="Pfam" id="PF01307">
    <property type="entry name" value="Plant_vir_prot"/>
    <property type="match status" value="1"/>
</dbReference>
<dbReference type="GO" id="GO:0046740">
    <property type="term" value="P:transport of virus in host, cell to cell"/>
    <property type="evidence" value="ECO:0007669"/>
    <property type="project" value="UniProtKB-KW"/>
</dbReference>
<evidence type="ECO:0000256" key="9">
    <source>
        <dbReference type="ARBA" id="ARBA00023031"/>
    </source>
</evidence>
<reference evidence="14 15" key="1">
    <citation type="journal article" date="2005" name="Arch. Virol.">
        <title>Molecular characterization of banana virus X (BVX), a novel member of the Flexiviridae family.</title>
        <authorList>
            <person name="Teycheney P.Y."/>
            <person name="Marais A."/>
            <person name="Svanella-Dumas L."/>
            <person name="Dulucq M.J."/>
            <person name="Candresse T."/>
        </authorList>
    </citation>
    <scope>NUCLEOTIDE SEQUENCE [LARGE SCALE GENOMIC DNA]</scope>
    <source>
        <strain evidence="14">Som</strain>
    </source>
</reference>
<evidence type="ECO:0000256" key="10">
    <source>
        <dbReference type="ARBA" id="ARBA00023136"/>
    </source>
</evidence>
<name>Q5IJQ2_9VIRU</name>
<evidence type="ECO:0000313" key="14">
    <source>
        <dbReference type="EMBL" id="AAW50960.1"/>
    </source>
</evidence>
<keyword evidence="10 13" id="KW-0472">Membrane</keyword>
<keyword evidence="5" id="KW-0813">Transport</keyword>
<evidence type="ECO:0000256" key="4">
    <source>
        <dbReference type="ARBA" id="ARBA00013304"/>
    </source>
</evidence>
<evidence type="ECO:0000256" key="11">
    <source>
        <dbReference type="ARBA" id="ARBA00023184"/>
    </source>
</evidence>
<keyword evidence="8 13" id="KW-1133">Transmembrane helix</keyword>
<evidence type="ECO:0000256" key="13">
    <source>
        <dbReference type="SAM" id="Phobius"/>
    </source>
</evidence>
<feature type="transmembrane region" description="Helical" evidence="13">
    <location>
        <begin position="12"/>
        <end position="30"/>
    </location>
</feature>
<keyword evidence="6 13" id="KW-0812">Transmembrane</keyword>
<dbReference type="InterPro" id="IPR001896">
    <property type="entry name" value="Plant_vir_prot"/>
</dbReference>
<comment type="subcellular location">
    <subcellularLocation>
        <location evidence="2">Host endoplasmic reticulum membrane</location>
    </subcellularLocation>
</comment>
<proteinExistence type="inferred from homology"/>
<evidence type="ECO:0000256" key="8">
    <source>
        <dbReference type="ARBA" id="ARBA00022989"/>
    </source>
</evidence>
<evidence type="ECO:0000256" key="6">
    <source>
        <dbReference type="ARBA" id="ARBA00022692"/>
    </source>
</evidence>
<dbReference type="GO" id="GO:0044167">
    <property type="term" value="C:host cell endoplasmic reticulum membrane"/>
    <property type="evidence" value="ECO:0007669"/>
    <property type="project" value="UniProtKB-SubCell"/>
</dbReference>
<protein>
    <recommendedName>
        <fullName evidence="4">Movement protein TGB2</fullName>
    </recommendedName>
    <alternativeName>
        <fullName evidence="12">Triple gene block 2 protein</fullName>
    </alternativeName>
</protein>
<keyword evidence="7" id="KW-1043">Host membrane</keyword>
<organism evidence="14 15">
    <name type="scientific">Banana virus X</name>
    <dbReference type="NCBI Taxonomy" id="307671"/>
    <lineage>
        <taxon>Viruses</taxon>
        <taxon>Riboviria</taxon>
        <taxon>Orthornavirae</taxon>
        <taxon>Kitrinoviricota</taxon>
        <taxon>Alsuviricetes</taxon>
        <taxon>Tymovirales</taxon>
        <taxon>Betaflexiviridae</taxon>
        <taxon>Quinvirinae</taxon>
    </lineage>
</organism>
<comment type="function">
    <text evidence="1">Plays a role in viral cell-to-cell propagation, by facilitating genome transport to neighboring plant cells through plasmosdesmata,.</text>
</comment>
<dbReference type="EMBL" id="AY710267">
    <property type="protein sequence ID" value="AAW50960.1"/>
    <property type="molecule type" value="Genomic_RNA"/>
</dbReference>
<dbReference type="GeneID" id="40524839"/>
<evidence type="ECO:0000256" key="3">
    <source>
        <dbReference type="ARBA" id="ARBA00010321"/>
    </source>
</evidence>
<evidence type="ECO:0000256" key="1">
    <source>
        <dbReference type="ARBA" id="ARBA00002252"/>
    </source>
</evidence>
<evidence type="ECO:0000256" key="2">
    <source>
        <dbReference type="ARBA" id="ARBA00004625"/>
    </source>
</evidence>
<keyword evidence="11" id="KW-1038">Host endoplasmic reticulum</keyword>
<comment type="similarity">
    <text evidence="3">Belongs to the Tymovirales TGBp2 protein family.</text>
</comment>
<dbReference type="Proteomes" id="UP000232837">
    <property type="component" value="Segment"/>
</dbReference>